<sequence>MLLLSVVVIVSTMFFILALFRKKLLLQRIVRELIFFSLMIVLLIGFFIVQSRLFIHPHDFKQTSEHDNIGSQSSDFTNDDQYLLFEAQEIDVEESKVSQFVEQAEKCMDSVKVFFYGYHEIKEWNVY</sequence>
<dbReference type="EMBL" id="MIJY01000044">
    <property type="protein sequence ID" value="OEG09857.1"/>
    <property type="molecule type" value="Genomic_DNA"/>
</dbReference>
<keyword evidence="1" id="KW-0812">Transmembrane</keyword>
<evidence type="ECO:0000256" key="1">
    <source>
        <dbReference type="SAM" id="Phobius"/>
    </source>
</evidence>
<keyword evidence="3" id="KW-1185">Reference proteome</keyword>
<reference evidence="3" key="1">
    <citation type="submission" date="2016-09" db="EMBL/GenBank/DDBJ databases">
        <authorList>
            <person name="Gulvik C.A."/>
        </authorList>
    </citation>
    <scope>NUCLEOTIDE SEQUENCE [LARGE SCALE GENOMIC DNA]</scope>
    <source>
        <strain evidence="3">LMG 8895</strain>
    </source>
</reference>
<keyword evidence="1" id="KW-0472">Membrane</keyword>
<feature type="transmembrane region" description="Helical" evidence="1">
    <location>
        <begin position="33"/>
        <end position="55"/>
    </location>
</feature>
<evidence type="ECO:0000313" key="2">
    <source>
        <dbReference type="EMBL" id="OEG09857.1"/>
    </source>
</evidence>
<dbReference type="AlphaFoldDB" id="A0A1E5GB18"/>
<feature type="transmembrane region" description="Helical" evidence="1">
    <location>
        <begin position="6"/>
        <end position="21"/>
    </location>
</feature>
<evidence type="ECO:0000313" key="3">
    <source>
        <dbReference type="Proteomes" id="UP000095094"/>
    </source>
</evidence>
<gene>
    <name evidence="2" type="ORF">BCR25_10155</name>
</gene>
<keyword evidence="1" id="KW-1133">Transmembrane helix</keyword>
<comment type="caution">
    <text evidence="2">The sequence shown here is derived from an EMBL/GenBank/DDBJ whole genome shotgun (WGS) entry which is preliminary data.</text>
</comment>
<accession>A0A1E5GB18</accession>
<dbReference type="Proteomes" id="UP000095094">
    <property type="component" value="Unassembled WGS sequence"/>
</dbReference>
<organism evidence="2 3">
    <name type="scientific">Enterococcus termitis</name>
    <dbReference type="NCBI Taxonomy" id="332950"/>
    <lineage>
        <taxon>Bacteria</taxon>
        <taxon>Bacillati</taxon>
        <taxon>Bacillota</taxon>
        <taxon>Bacilli</taxon>
        <taxon>Lactobacillales</taxon>
        <taxon>Enterococcaceae</taxon>
        <taxon>Enterococcus</taxon>
    </lineage>
</organism>
<dbReference type="RefSeq" id="WP_069664610.1">
    <property type="nucleotide sequence ID" value="NZ_JBHUJJ010000001.1"/>
</dbReference>
<name>A0A1E5GB18_9ENTE</name>
<protein>
    <submittedName>
        <fullName evidence="2">Uncharacterized protein</fullName>
    </submittedName>
</protein>
<proteinExistence type="predicted"/>